<dbReference type="Proteomes" id="UP000593564">
    <property type="component" value="Unassembled WGS sequence"/>
</dbReference>
<accession>A0A7J7FPY4</accession>
<evidence type="ECO:0000313" key="3">
    <source>
        <dbReference type="EMBL" id="KAF5930192.1"/>
    </source>
</evidence>
<gene>
    <name evidence="3" type="ORF">HYC85_031065</name>
</gene>
<dbReference type="EMBL" id="JACBKZ010000015">
    <property type="protein sequence ID" value="KAF5930192.1"/>
    <property type="molecule type" value="Genomic_DNA"/>
</dbReference>
<feature type="domain" description="Thioredoxin" evidence="2">
    <location>
        <begin position="35"/>
        <end position="109"/>
    </location>
</feature>
<evidence type="ECO:0000313" key="4">
    <source>
        <dbReference type="Proteomes" id="UP000593564"/>
    </source>
</evidence>
<dbReference type="PANTHER" id="PTHR46115">
    <property type="entry name" value="THIOREDOXIN-LIKE PROTEIN 1"/>
    <property type="match status" value="1"/>
</dbReference>
<reference evidence="3 4" key="2">
    <citation type="submission" date="2020-07" db="EMBL/GenBank/DDBJ databases">
        <title>Genome assembly of wild tea tree DASZ reveals pedigree and selection history of tea varieties.</title>
        <authorList>
            <person name="Zhang W."/>
        </authorList>
    </citation>
    <scope>NUCLEOTIDE SEQUENCE [LARGE SCALE GENOMIC DNA]</scope>
    <source>
        <strain evidence="4">cv. G240</strain>
        <tissue evidence="3">Leaf</tissue>
    </source>
</reference>
<reference evidence="4" key="1">
    <citation type="journal article" date="2020" name="Nat. Commun.">
        <title>Genome assembly of wild tea tree DASZ reveals pedigree and selection history of tea varieties.</title>
        <authorList>
            <person name="Zhang W."/>
            <person name="Zhang Y."/>
            <person name="Qiu H."/>
            <person name="Guo Y."/>
            <person name="Wan H."/>
            <person name="Zhang X."/>
            <person name="Scossa F."/>
            <person name="Alseekh S."/>
            <person name="Zhang Q."/>
            <person name="Wang P."/>
            <person name="Xu L."/>
            <person name="Schmidt M.H."/>
            <person name="Jia X."/>
            <person name="Li D."/>
            <person name="Zhu A."/>
            <person name="Guo F."/>
            <person name="Chen W."/>
            <person name="Ni D."/>
            <person name="Usadel B."/>
            <person name="Fernie A.R."/>
            <person name="Wen W."/>
        </authorList>
    </citation>
    <scope>NUCLEOTIDE SEQUENCE [LARGE SCALE GENOMIC DNA]</scope>
    <source>
        <strain evidence="4">cv. G240</strain>
    </source>
</reference>
<keyword evidence="1" id="KW-1015">Disulfide bond</keyword>
<dbReference type="Gene3D" id="3.40.30.10">
    <property type="entry name" value="Glutaredoxin"/>
    <property type="match status" value="1"/>
</dbReference>
<dbReference type="Pfam" id="PF00085">
    <property type="entry name" value="Thioredoxin"/>
    <property type="match status" value="1"/>
</dbReference>
<dbReference type="SUPFAM" id="SSF52833">
    <property type="entry name" value="Thioredoxin-like"/>
    <property type="match status" value="1"/>
</dbReference>
<protein>
    <recommendedName>
        <fullName evidence="2">Thioredoxin domain-containing protein</fullName>
    </recommendedName>
</protein>
<dbReference type="InterPro" id="IPR013766">
    <property type="entry name" value="Thioredoxin_domain"/>
</dbReference>
<organism evidence="3 4">
    <name type="scientific">Camellia sinensis</name>
    <name type="common">Tea plant</name>
    <name type="synonym">Thea sinensis</name>
    <dbReference type="NCBI Taxonomy" id="4442"/>
    <lineage>
        <taxon>Eukaryota</taxon>
        <taxon>Viridiplantae</taxon>
        <taxon>Streptophyta</taxon>
        <taxon>Embryophyta</taxon>
        <taxon>Tracheophyta</taxon>
        <taxon>Spermatophyta</taxon>
        <taxon>Magnoliopsida</taxon>
        <taxon>eudicotyledons</taxon>
        <taxon>Gunneridae</taxon>
        <taxon>Pentapetalae</taxon>
        <taxon>asterids</taxon>
        <taxon>Ericales</taxon>
        <taxon>Theaceae</taxon>
        <taxon>Camellia</taxon>
    </lineage>
</organism>
<name>A0A7J7FPY4_CAMSI</name>
<dbReference type="InterPro" id="IPR036249">
    <property type="entry name" value="Thioredoxin-like_sf"/>
</dbReference>
<sequence>MTSTLRGRGRARSMHLPKGHVGVEVMMTVEADVAVASWCGPCRLIAPFYSELSEKYPVLIFLSVDIDELTEFSTTWDIKATPTFFFLRHGQQVEQLVGANKPELQKKVTAIVNSVATSQK</sequence>
<dbReference type="CDD" id="cd02947">
    <property type="entry name" value="TRX_family"/>
    <property type="match status" value="1"/>
</dbReference>
<evidence type="ECO:0000256" key="1">
    <source>
        <dbReference type="ARBA" id="ARBA00023157"/>
    </source>
</evidence>
<proteinExistence type="predicted"/>
<comment type="caution">
    <text evidence="3">The sequence shown here is derived from an EMBL/GenBank/DDBJ whole genome shotgun (WGS) entry which is preliminary data.</text>
</comment>
<keyword evidence="4" id="KW-1185">Reference proteome</keyword>
<dbReference type="AlphaFoldDB" id="A0A7J7FPY4"/>
<evidence type="ECO:0000259" key="2">
    <source>
        <dbReference type="Pfam" id="PF00085"/>
    </source>
</evidence>